<organism evidence="2 3">
    <name type="scientific">Latilactobacillus sakei subsp. sakei (strain 23K)</name>
    <name type="common">Lactobacillus sakei subsp. sakei</name>
    <dbReference type="NCBI Taxonomy" id="314315"/>
    <lineage>
        <taxon>Bacteria</taxon>
        <taxon>Bacillati</taxon>
        <taxon>Bacillota</taxon>
        <taxon>Bacilli</taxon>
        <taxon>Lactobacillales</taxon>
        <taxon>Lactobacillaceae</taxon>
        <taxon>Latilactobacillus</taxon>
    </lineage>
</organism>
<proteinExistence type="predicted"/>
<dbReference type="KEGG" id="lsa:LCA_0413"/>
<sequence>MNDQLVGRLTDVASRRNMPAEARFK</sequence>
<evidence type="ECO:0000313" key="2">
    <source>
        <dbReference type="EMBL" id="CAI54714.1"/>
    </source>
</evidence>
<reference evidence="3" key="1">
    <citation type="journal article" date="2005" name="Nat. Biotechnol.">
        <title>The complete genome sequence of the meat-borne lactic acid bacterium Lactobacillus sakei 23K.</title>
        <authorList>
            <person name="Chaillou S."/>
            <person name="Champomier-Verges M.-C."/>
            <person name="Cornet M."/>
            <person name="Crutz-Le Coq A.-M."/>
            <person name="Dudez A.-M."/>
            <person name="Martin V."/>
            <person name="Beaufils S."/>
            <person name="Darbon-Rongere E."/>
            <person name="Bossy R."/>
            <person name="Loux V."/>
            <person name="Zagorec M."/>
        </authorList>
    </citation>
    <scope>NUCLEOTIDE SEQUENCE [LARGE SCALE GENOMIC DNA]</scope>
    <source>
        <strain evidence="3">23K</strain>
    </source>
</reference>
<dbReference type="HOGENOM" id="CLU_3418998_0_0_9"/>
<accession>Q38YL3</accession>
<dbReference type="AlphaFoldDB" id="Q38YL3"/>
<evidence type="ECO:0000313" key="3">
    <source>
        <dbReference type="Proteomes" id="UP000002707"/>
    </source>
</evidence>
<dbReference type="STRING" id="314315.LCA_0413"/>
<gene>
    <name evidence="2" type="ordered locus">LCA_0413</name>
</gene>
<name>Q38YL3_LATSS</name>
<feature type="region of interest" description="Disordered" evidence="1">
    <location>
        <begin position="1"/>
        <end position="25"/>
    </location>
</feature>
<protein>
    <submittedName>
        <fullName evidence="2">Uncharacterized protein</fullName>
    </submittedName>
</protein>
<keyword evidence="3" id="KW-1185">Reference proteome</keyword>
<evidence type="ECO:0000256" key="1">
    <source>
        <dbReference type="SAM" id="MobiDB-lite"/>
    </source>
</evidence>
<dbReference type="Proteomes" id="UP000002707">
    <property type="component" value="Chromosome"/>
</dbReference>
<dbReference type="EMBL" id="CR936503">
    <property type="protein sequence ID" value="CAI54714.1"/>
    <property type="molecule type" value="Genomic_DNA"/>
</dbReference>